<reference evidence="4 5" key="1">
    <citation type="submission" date="2016-02" db="EMBL/GenBank/DDBJ databases">
        <title>Corynebacterium glutamicum N24 whole genome sequencing project.</title>
        <authorList>
            <person name="Matsutani M."/>
            <person name="Nangtapong N."/>
            <person name="Yakushi T."/>
            <person name="Matsushita K."/>
        </authorList>
    </citation>
    <scope>NUCLEOTIDE SEQUENCE [LARGE SCALE GENOMIC DNA]</scope>
    <source>
        <strain evidence="4 5">N24</strain>
    </source>
</reference>
<evidence type="ECO:0000256" key="2">
    <source>
        <dbReference type="ARBA" id="ARBA00022777"/>
    </source>
</evidence>
<dbReference type="InterPro" id="IPR029056">
    <property type="entry name" value="Ribokinase-like"/>
</dbReference>
<keyword evidence="5" id="KW-1185">Reference proteome</keyword>
<dbReference type="PANTHER" id="PTHR10584">
    <property type="entry name" value="SUGAR KINASE"/>
    <property type="match status" value="1"/>
</dbReference>
<gene>
    <name evidence="4" type="ORF">N24_1453</name>
</gene>
<dbReference type="InterPro" id="IPR011611">
    <property type="entry name" value="PfkB_dom"/>
</dbReference>
<dbReference type="PRINTS" id="PR00990">
    <property type="entry name" value="RIBOKINASE"/>
</dbReference>
<name>A0A160PQG3_9CORY</name>
<dbReference type="Proteomes" id="UP000218244">
    <property type="component" value="Chromosome"/>
</dbReference>
<proteinExistence type="predicted"/>
<dbReference type="AlphaFoldDB" id="A0A160PQG3"/>
<evidence type="ECO:0000313" key="4">
    <source>
        <dbReference type="EMBL" id="BAU95715.1"/>
    </source>
</evidence>
<evidence type="ECO:0000259" key="3">
    <source>
        <dbReference type="Pfam" id="PF00294"/>
    </source>
</evidence>
<dbReference type="Pfam" id="PF00294">
    <property type="entry name" value="PfkB"/>
    <property type="match status" value="1"/>
</dbReference>
<accession>A0A160PQG3</accession>
<sequence>MNSLMSNSTGTDIVIIGSINADLTAKVQRHPDPRETLLGRGGVVSAGGKGANQAVAAAQLMPKPP</sequence>
<dbReference type="GO" id="GO:0016301">
    <property type="term" value="F:kinase activity"/>
    <property type="evidence" value="ECO:0007669"/>
    <property type="project" value="UniProtKB-KW"/>
</dbReference>
<dbReference type="Gene3D" id="3.40.1190.20">
    <property type="match status" value="1"/>
</dbReference>
<dbReference type="EMBL" id="AP017369">
    <property type="protein sequence ID" value="BAU95715.1"/>
    <property type="molecule type" value="Genomic_DNA"/>
</dbReference>
<evidence type="ECO:0000313" key="5">
    <source>
        <dbReference type="Proteomes" id="UP000218244"/>
    </source>
</evidence>
<dbReference type="PANTHER" id="PTHR10584:SF166">
    <property type="entry name" value="RIBOKINASE"/>
    <property type="match status" value="1"/>
</dbReference>
<keyword evidence="1" id="KW-0808">Transferase</keyword>
<dbReference type="InterPro" id="IPR002139">
    <property type="entry name" value="Ribo/fructo_kinase"/>
</dbReference>
<keyword evidence="2" id="KW-0418">Kinase</keyword>
<dbReference type="SUPFAM" id="SSF53613">
    <property type="entry name" value="Ribokinase-like"/>
    <property type="match status" value="1"/>
</dbReference>
<dbReference type="KEGG" id="csur:N24_1453"/>
<feature type="domain" description="Carbohydrate kinase PfkB" evidence="3">
    <location>
        <begin position="11"/>
        <end position="60"/>
    </location>
</feature>
<evidence type="ECO:0000256" key="1">
    <source>
        <dbReference type="ARBA" id="ARBA00022679"/>
    </source>
</evidence>
<organism evidence="4 5">
    <name type="scientific">Corynebacterium suranareeae</name>
    <dbReference type="NCBI Taxonomy" id="2506452"/>
    <lineage>
        <taxon>Bacteria</taxon>
        <taxon>Bacillati</taxon>
        <taxon>Actinomycetota</taxon>
        <taxon>Actinomycetes</taxon>
        <taxon>Mycobacteriales</taxon>
        <taxon>Corynebacteriaceae</taxon>
        <taxon>Corynebacterium</taxon>
    </lineage>
</organism>
<protein>
    <recommendedName>
        <fullName evidence="3">Carbohydrate kinase PfkB domain-containing protein</fullName>
    </recommendedName>
</protein>
<dbReference type="GO" id="GO:0006796">
    <property type="term" value="P:phosphate-containing compound metabolic process"/>
    <property type="evidence" value="ECO:0007669"/>
    <property type="project" value="UniProtKB-ARBA"/>
</dbReference>